<dbReference type="Pfam" id="PF08542">
    <property type="entry name" value="Rep_fac_C"/>
    <property type="match status" value="1"/>
</dbReference>
<feature type="signal peptide" evidence="1">
    <location>
        <begin position="1"/>
        <end position="19"/>
    </location>
</feature>
<sequence length="215" mass="23757">MCNGLLFSHLQLMLGVVNALQEKILIVFETDSVVSTTTAFVIMKKLNPLDLCTNSVCVPLLGVDHNDPSVKDLLALMQNQPEALATLSSISQGDLHRAITFLQGAARLFRFSISSKELINVLRVIPHEVVQALLAACKSGLFDSANKEVNNVIAEGYLVSQMLSQLFDMVVESEDMTDEQKARIFKKLGEPDKGYVIYCPGLFVMVMDSRRDECC</sequence>
<keyword evidence="1" id="KW-0732">Signal</keyword>
<proteinExistence type="predicted"/>
<organism evidence="3">
    <name type="scientific">Tanacetum cinerariifolium</name>
    <name type="common">Dalmatian daisy</name>
    <name type="synonym">Chrysanthemum cinerariifolium</name>
    <dbReference type="NCBI Taxonomy" id="118510"/>
    <lineage>
        <taxon>Eukaryota</taxon>
        <taxon>Viridiplantae</taxon>
        <taxon>Streptophyta</taxon>
        <taxon>Embryophyta</taxon>
        <taxon>Tracheophyta</taxon>
        <taxon>Spermatophyta</taxon>
        <taxon>Magnoliopsida</taxon>
        <taxon>eudicotyledons</taxon>
        <taxon>Gunneridae</taxon>
        <taxon>Pentapetalae</taxon>
        <taxon>asterids</taxon>
        <taxon>campanulids</taxon>
        <taxon>Asterales</taxon>
        <taxon>Asteraceae</taxon>
        <taxon>Asteroideae</taxon>
        <taxon>Anthemideae</taxon>
        <taxon>Anthemidinae</taxon>
        <taxon>Tanacetum</taxon>
    </lineage>
</organism>
<dbReference type="InterPro" id="IPR008921">
    <property type="entry name" value="DNA_pol3_clamp-load_cplx_C"/>
</dbReference>
<dbReference type="SUPFAM" id="SSF48019">
    <property type="entry name" value="post-AAA+ oligomerization domain-like"/>
    <property type="match status" value="1"/>
</dbReference>
<feature type="chain" id="PRO_5025333447" evidence="1">
    <location>
        <begin position="20"/>
        <end position="215"/>
    </location>
</feature>
<evidence type="ECO:0000256" key="1">
    <source>
        <dbReference type="SAM" id="SignalP"/>
    </source>
</evidence>
<evidence type="ECO:0000313" key="3">
    <source>
        <dbReference type="EMBL" id="GEZ44107.1"/>
    </source>
</evidence>
<dbReference type="Gene3D" id="1.20.272.10">
    <property type="match status" value="1"/>
</dbReference>
<dbReference type="AlphaFoldDB" id="A0A699I9C0"/>
<dbReference type="GO" id="GO:0003677">
    <property type="term" value="F:DNA binding"/>
    <property type="evidence" value="ECO:0007669"/>
    <property type="project" value="InterPro"/>
</dbReference>
<dbReference type="Gene3D" id="1.10.8.60">
    <property type="match status" value="1"/>
</dbReference>
<dbReference type="EMBL" id="BKCJ010279282">
    <property type="protein sequence ID" value="GEZ44107.1"/>
    <property type="molecule type" value="Genomic_DNA"/>
</dbReference>
<gene>
    <name evidence="3" type="ORF">Tci_516080</name>
</gene>
<feature type="domain" description="Replication factor C C-terminal" evidence="2">
    <location>
        <begin position="126"/>
        <end position="192"/>
    </location>
</feature>
<name>A0A699I9C0_TANCI</name>
<reference evidence="3" key="1">
    <citation type="journal article" date="2019" name="Sci. Rep.">
        <title>Draft genome of Tanacetum cinerariifolium, the natural source of mosquito coil.</title>
        <authorList>
            <person name="Yamashiro T."/>
            <person name="Shiraishi A."/>
            <person name="Satake H."/>
            <person name="Nakayama K."/>
        </authorList>
    </citation>
    <scope>NUCLEOTIDE SEQUENCE</scope>
</reference>
<dbReference type="InterPro" id="IPR013748">
    <property type="entry name" value="Rep_factorC_C"/>
</dbReference>
<comment type="caution">
    <text evidence="3">The sequence shown here is derived from an EMBL/GenBank/DDBJ whole genome shotgun (WGS) entry which is preliminary data.</text>
</comment>
<dbReference type="GO" id="GO:0006260">
    <property type="term" value="P:DNA replication"/>
    <property type="evidence" value="ECO:0007669"/>
    <property type="project" value="InterPro"/>
</dbReference>
<protein>
    <submittedName>
        <fullName evidence="3">Replication factor C subunit 2</fullName>
    </submittedName>
</protein>
<accession>A0A699I9C0</accession>
<evidence type="ECO:0000259" key="2">
    <source>
        <dbReference type="Pfam" id="PF08542"/>
    </source>
</evidence>